<dbReference type="EMBL" id="AFVQ02000087">
    <property type="protein sequence ID" value="KLI02594.1"/>
    <property type="molecule type" value="Genomic_DNA"/>
</dbReference>
<dbReference type="HAMAP" id="MF_01103">
    <property type="entry name" value="UPF0291"/>
    <property type="match status" value="1"/>
</dbReference>
<organism evidence="3 4">
    <name type="scientific">Sporolactobacillus inulinus CASD</name>
    <dbReference type="NCBI Taxonomy" id="1069536"/>
    <lineage>
        <taxon>Bacteria</taxon>
        <taxon>Bacillati</taxon>
        <taxon>Bacillota</taxon>
        <taxon>Bacilli</taxon>
        <taxon>Bacillales</taxon>
        <taxon>Sporolactobacillaceae</taxon>
        <taxon>Sporolactobacillus</taxon>
    </lineage>
</organism>
<keyword evidence="4" id="KW-1185">Reference proteome</keyword>
<evidence type="ECO:0000256" key="1">
    <source>
        <dbReference type="ARBA" id="ARBA00022490"/>
    </source>
</evidence>
<name>A0A0U1QP62_9BACL</name>
<evidence type="ECO:0000256" key="2">
    <source>
        <dbReference type="HAMAP-Rule" id="MF_01103"/>
    </source>
</evidence>
<dbReference type="Proteomes" id="UP000035553">
    <property type="component" value="Unassembled WGS sequence"/>
</dbReference>
<dbReference type="Pfam" id="PF05979">
    <property type="entry name" value="DUF896"/>
    <property type="match status" value="1"/>
</dbReference>
<sequence>MSSLIDEINRLARLSRERSLTIQEKKRQAELRQKYLKNFRSRFKKQLAQITVVDPTGKDITPKKVKRLRKSSNQE</sequence>
<comment type="subcellular location">
    <subcellularLocation>
        <location evidence="2">Cytoplasm</location>
    </subcellularLocation>
</comment>
<gene>
    <name evidence="3" type="ORF">SINU_07215</name>
</gene>
<dbReference type="Gene3D" id="1.10.287.540">
    <property type="entry name" value="Helix hairpin bin"/>
    <property type="match status" value="1"/>
</dbReference>
<reference evidence="3 4" key="1">
    <citation type="journal article" date="2011" name="J. Bacteriol.">
        <title>Draft genome sequence of Sporolactobacillus inulinus strain CASD, an efficient D-lactic acid-producing bacterium with high-concentration lactate tolerance capability.</title>
        <authorList>
            <person name="Yu B."/>
            <person name="Su F."/>
            <person name="Wang L."/>
            <person name="Xu K."/>
            <person name="Zhao B."/>
            <person name="Xu P."/>
        </authorList>
    </citation>
    <scope>NUCLEOTIDE SEQUENCE [LARGE SCALE GENOMIC DNA]</scope>
    <source>
        <strain evidence="3 4">CASD</strain>
    </source>
</reference>
<proteinExistence type="inferred from homology"/>
<evidence type="ECO:0000313" key="3">
    <source>
        <dbReference type="EMBL" id="KLI02594.1"/>
    </source>
</evidence>
<dbReference type="SUPFAM" id="SSF158221">
    <property type="entry name" value="YnzC-like"/>
    <property type="match status" value="1"/>
</dbReference>
<comment type="caution">
    <text evidence="3">The sequence shown here is derived from an EMBL/GenBank/DDBJ whole genome shotgun (WGS) entry which is preliminary data.</text>
</comment>
<protein>
    <recommendedName>
        <fullName evidence="2">UPF0291 protein SINU_07215</fullName>
    </recommendedName>
</protein>
<dbReference type="PANTHER" id="PTHR37300">
    <property type="entry name" value="UPF0291 PROTEIN CBO2609/CLC_2481"/>
    <property type="match status" value="1"/>
</dbReference>
<dbReference type="RefSeq" id="WP_010023917.1">
    <property type="nucleotide sequence ID" value="NZ_AFVQ02000087.1"/>
</dbReference>
<dbReference type="PANTHER" id="PTHR37300:SF1">
    <property type="entry name" value="UPF0291 PROTEIN YNZC"/>
    <property type="match status" value="1"/>
</dbReference>
<dbReference type="GO" id="GO:0005737">
    <property type="term" value="C:cytoplasm"/>
    <property type="evidence" value="ECO:0007669"/>
    <property type="project" value="UniProtKB-SubCell"/>
</dbReference>
<dbReference type="AlphaFoldDB" id="A0A0U1QP62"/>
<dbReference type="STRING" id="1069536.SINU_07215"/>
<dbReference type="OrthoDB" id="390105at2"/>
<accession>A0A0U1QP62</accession>
<comment type="similarity">
    <text evidence="2">Belongs to the UPF0291 family.</text>
</comment>
<keyword evidence="1 2" id="KW-0963">Cytoplasm</keyword>
<evidence type="ECO:0000313" key="4">
    <source>
        <dbReference type="Proteomes" id="UP000035553"/>
    </source>
</evidence>
<dbReference type="InterPro" id="IPR009242">
    <property type="entry name" value="DUF896"/>
</dbReference>